<dbReference type="AlphaFoldDB" id="A0AAN6W4W7"/>
<sequence>MAFLGGNNLPIGFDIHPIFAGITGGLLFFAGLIQLSNKRVPQKSGPEHQHDEPGLIRALFLFCYSCFFKPHSGSNKASQQGALESFYASQASVVQFSKLDYPGSNMSSYDVTRKLLLRGREDMLALAAAQLLHKAEKEGRRANNKRIWVDVGGGTGWNIEAMAQHVNVPEFFNAVYLVDLSPSLCAVAEKRFSRLGWNNVKIICQDARKFRLEDYEDGLSGPGTPGLSAPSYFDQKRPEHGGADLITMSYSLSMIPDYYSVIDTLTSLLSPDGLLGVVDFYTQSKVDYTYRNWTGGLIGRHGNYFSRTFWRAWFDLDRVSLEPARRDYLEYRFGTVLTANLRNTSLGYIPYYIWLGCHKKPFSSSSLPNEIIERIDALATESPYLLPSDISTKKQQNAITAKLTRVIEHTAPEFRSKAFDAAMQNLSANLPLPSFFYQNHHWRIYYDDQLQKHTQFNDEYIYAFTWEDSRVDREILKLGRDDVVLAITSAGDNILSYAMQSPARIHAIDLNPSQNHLLELKVAGFTALAYSDFWKIFGEGKHEDFRELLVTKLSPHLSSRAFQYWLSNASIFTNPKGRGLYDTGGSRYAIRAFRWISYLFNCRKAVNEILASKTLIEQREVWKNKIRPALLSPLVSNLLVSTEAFLWKALGVPKNQLAMIEADHQRSETVKGNLAKDTRAHAIWHYMVNTLDPVVEKTHIAADNPYYLVCMTGQFSKKCHPDYLSRSAHNKLSQPGQFDGLRIHTDEIDEVIARIMPGTLTVAIVMDSMDWFDPESSAAGRQIAKLNRALKMGGRVLLRSSALEPWYVKEFEKKGFVGRRVGNRRAGECIDRVNMYASCWVCTKEENLPPPTPESTEERERENRVGMGGGEVDVWTL</sequence>
<reference evidence="2" key="2">
    <citation type="submission" date="2023-05" db="EMBL/GenBank/DDBJ databases">
        <authorList>
            <consortium name="Lawrence Berkeley National Laboratory"/>
            <person name="Steindorff A."/>
            <person name="Hensen N."/>
            <person name="Bonometti L."/>
            <person name="Westerberg I."/>
            <person name="Brannstrom I.O."/>
            <person name="Guillou S."/>
            <person name="Cros-Aarteil S."/>
            <person name="Calhoun S."/>
            <person name="Haridas S."/>
            <person name="Kuo A."/>
            <person name="Mondo S."/>
            <person name="Pangilinan J."/>
            <person name="Riley R."/>
            <person name="Labutti K."/>
            <person name="Andreopoulos B."/>
            <person name="Lipzen A."/>
            <person name="Chen C."/>
            <person name="Yanf M."/>
            <person name="Daum C."/>
            <person name="Ng V."/>
            <person name="Clum A."/>
            <person name="Ohm R."/>
            <person name="Martin F."/>
            <person name="Silar P."/>
            <person name="Natvig D."/>
            <person name="Lalanne C."/>
            <person name="Gautier V."/>
            <person name="Ament-Velasquez S.L."/>
            <person name="Kruys A."/>
            <person name="Hutchinson M.I."/>
            <person name="Powell A.J."/>
            <person name="Barry K."/>
            <person name="Miller A.N."/>
            <person name="Grigoriev I.V."/>
            <person name="Debuchy R."/>
            <person name="Gladieux P."/>
            <person name="Thoren M.H."/>
            <person name="Johannesson H."/>
        </authorList>
    </citation>
    <scope>NUCLEOTIDE SEQUENCE</scope>
    <source>
        <strain evidence="2">CBS 892.96</strain>
    </source>
</reference>
<evidence type="ECO:0000313" key="2">
    <source>
        <dbReference type="EMBL" id="KAK4175444.1"/>
    </source>
</evidence>
<dbReference type="PANTHER" id="PTHR47473">
    <property type="entry name" value="BTA1P"/>
    <property type="match status" value="1"/>
</dbReference>
<evidence type="ECO:0000256" key="1">
    <source>
        <dbReference type="SAM" id="MobiDB-lite"/>
    </source>
</evidence>
<comment type="caution">
    <text evidence="2">The sequence shown here is derived from an EMBL/GenBank/DDBJ whole genome shotgun (WGS) entry which is preliminary data.</text>
</comment>
<name>A0AAN6W4W7_9PEZI</name>
<evidence type="ECO:0008006" key="4">
    <source>
        <dbReference type="Google" id="ProtNLM"/>
    </source>
</evidence>
<reference evidence="2" key="1">
    <citation type="journal article" date="2023" name="Mol. Phylogenet. Evol.">
        <title>Genome-scale phylogeny and comparative genomics of the fungal order Sordariales.</title>
        <authorList>
            <person name="Hensen N."/>
            <person name="Bonometti L."/>
            <person name="Westerberg I."/>
            <person name="Brannstrom I.O."/>
            <person name="Guillou S."/>
            <person name="Cros-Aarteil S."/>
            <person name="Calhoun S."/>
            <person name="Haridas S."/>
            <person name="Kuo A."/>
            <person name="Mondo S."/>
            <person name="Pangilinan J."/>
            <person name="Riley R."/>
            <person name="LaButti K."/>
            <person name="Andreopoulos B."/>
            <person name="Lipzen A."/>
            <person name="Chen C."/>
            <person name="Yan M."/>
            <person name="Daum C."/>
            <person name="Ng V."/>
            <person name="Clum A."/>
            <person name="Steindorff A."/>
            <person name="Ohm R.A."/>
            <person name="Martin F."/>
            <person name="Silar P."/>
            <person name="Natvig D.O."/>
            <person name="Lalanne C."/>
            <person name="Gautier V."/>
            <person name="Ament-Velasquez S.L."/>
            <person name="Kruys A."/>
            <person name="Hutchinson M.I."/>
            <person name="Powell A.J."/>
            <person name="Barry K."/>
            <person name="Miller A.N."/>
            <person name="Grigoriev I.V."/>
            <person name="Debuchy R."/>
            <person name="Gladieux P."/>
            <person name="Hiltunen Thoren M."/>
            <person name="Johannesson H."/>
        </authorList>
    </citation>
    <scope>NUCLEOTIDE SEQUENCE</scope>
    <source>
        <strain evidence="2">CBS 892.96</strain>
    </source>
</reference>
<organism evidence="2 3">
    <name type="scientific">Triangularia setosa</name>
    <dbReference type="NCBI Taxonomy" id="2587417"/>
    <lineage>
        <taxon>Eukaryota</taxon>
        <taxon>Fungi</taxon>
        <taxon>Dikarya</taxon>
        <taxon>Ascomycota</taxon>
        <taxon>Pezizomycotina</taxon>
        <taxon>Sordariomycetes</taxon>
        <taxon>Sordariomycetidae</taxon>
        <taxon>Sordariales</taxon>
        <taxon>Podosporaceae</taxon>
        <taxon>Triangularia</taxon>
    </lineage>
</organism>
<dbReference type="InterPro" id="IPR029063">
    <property type="entry name" value="SAM-dependent_MTases_sf"/>
</dbReference>
<protein>
    <recommendedName>
        <fullName evidence="4">Betaine lipid synthase</fullName>
    </recommendedName>
</protein>
<accession>A0AAN6W4W7</accession>
<dbReference type="EMBL" id="MU866234">
    <property type="protein sequence ID" value="KAK4175444.1"/>
    <property type="molecule type" value="Genomic_DNA"/>
</dbReference>
<dbReference type="PANTHER" id="PTHR47473:SF1">
    <property type="entry name" value="METHYLTRANSFERASE DOMAIN-CONTAINING PROTEIN"/>
    <property type="match status" value="1"/>
</dbReference>
<evidence type="ECO:0000313" key="3">
    <source>
        <dbReference type="Proteomes" id="UP001302321"/>
    </source>
</evidence>
<dbReference type="CDD" id="cd02440">
    <property type="entry name" value="AdoMet_MTases"/>
    <property type="match status" value="1"/>
</dbReference>
<dbReference type="InterPro" id="IPR021829">
    <property type="entry name" value="DUF3419"/>
</dbReference>
<gene>
    <name evidence="2" type="ORF">QBC36DRAFT_291466</name>
</gene>
<dbReference type="SUPFAM" id="SSF53335">
    <property type="entry name" value="S-adenosyl-L-methionine-dependent methyltransferases"/>
    <property type="match status" value="1"/>
</dbReference>
<proteinExistence type="predicted"/>
<dbReference type="Gene3D" id="3.40.50.150">
    <property type="entry name" value="Vaccinia Virus protein VP39"/>
    <property type="match status" value="1"/>
</dbReference>
<dbReference type="Pfam" id="PF11899">
    <property type="entry name" value="DUF3419"/>
    <property type="match status" value="1"/>
</dbReference>
<dbReference type="Pfam" id="PF13489">
    <property type="entry name" value="Methyltransf_23"/>
    <property type="match status" value="1"/>
</dbReference>
<keyword evidence="3" id="KW-1185">Reference proteome</keyword>
<dbReference type="Proteomes" id="UP001302321">
    <property type="component" value="Unassembled WGS sequence"/>
</dbReference>
<feature type="region of interest" description="Disordered" evidence="1">
    <location>
        <begin position="846"/>
        <end position="869"/>
    </location>
</feature>